<keyword evidence="2" id="KW-1185">Reference proteome</keyword>
<reference evidence="1 2" key="1">
    <citation type="submission" date="2017-05" db="EMBL/GenBank/DDBJ databases">
        <authorList>
            <person name="Blom J."/>
        </authorList>
    </citation>
    <scope>NUCLEOTIDE SEQUENCE [LARGE SCALE GENOMIC DNA]</scope>
    <source>
        <strain evidence="1">PD885</strain>
    </source>
</reference>
<gene>
    <name evidence="1" type="ORF">PD885_01879</name>
</gene>
<dbReference type="EMBL" id="LT853882">
    <property type="protein sequence ID" value="SMQ99123.1"/>
    <property type="molecule type" value="Genomic_DNA"/>
</dbReference>
<protein>
    <submittedName>
        <fullName evidence="1">Uncharacterized protein</fullName>
    </submittedName>
</protein>
<organism evidence="1 2">
    <name type="scientific">Xanthomonas fragariae</name>
    <dbReference type="NCBI Taxonomy" id="48664"/>
    <lineage>
        <taxon>Bacteria</taxon>
        <taxon>Pseudomonadati</taxon>
        <taxon>Pseudomonadota</taxon>
        <taxon>Gammaproteobacteria</taxon>
        <taxon>Lysobacterales</taxon>
        <taxon>Lysobacteraceae</taxon>
        <taxon>Xanthomonas</taxon>
    </lineage>
</organism>
<dbReference type="Proteomes" id="UP000195877">
    <property type="component" value="Chromosome 1"/>
</dbReference>
<name>A0ABY1RPA4_9XANT</name>
<accession>A0ABY1RPA4</accession>
<evidence type="ECO:0000313" key="1">
    <source>
        <dbReference type="EMBL" id="SMQ99123.1"/>
    </source>
</evidence>
<sequence>MRVVRRVAEPSARRVARLFVWSVALALSCVAFAQKRKPLQRLHVR</sequence>
<evidence type="ECO:0000313" key="2">
    <source>
        <dbReference type="Proteomes" id="UP000195877"/>
    </source>
</evidence>
<dbReference type="PROSITE" id="PS51257">
    <property type="entry name" value="PROKAR_LIPOPROTEIN"/>
    <property type="match status" value="1"/>
</dbReference>
<proteinExistence type="predicted"/>